<organism evidence="11">
    <name type="scientific">Daucus carota subsp. sativus</name>
    <name type="common">Carrot</name>
    <dbReference type="NCBI Taxonomy" id="79200"/>
    <lineage>
        <taxon>Eukaryota</taxon>
        <taxon>Viridiplantae</taxon>
        <taxon>Streptophyta</taxon>
        <taxon>Embryophyta</taxon>
        <taxon>Tracheophyta</taxon>
        <taxon>Spermatophyta</taxon>
        <taxon>Magnoliopsida</taxon>
        <taxon>eudicotyledons</taxon>
        <taxon>Gunneridae</taxon>
        <taxon>Pentapetalae</taxon>
        <taxon>asterids</taxon>
        <taxon>campanulids</taxon>
        <taxon>Apiales</taxon>
        <taxon>Apiaceae</taxon>
        <taxon>Apioideae</taxon>
        <taxon>Scandiceae</taxon>
        <taxon>Daucinae</taxon>
        <taxon>Daucus</taxon>
        <taxon>Daucus sect. Daucus</taxon>
    </lineage>
</organism>
<dbReference type="PANTHER" id="PTHR22883">
    <property type="entry name" value="ZINC FINGER DHHC DOMAIN CONTAINING PROTEIN"/>
    <property type="match status" value="1"/>
</dbReference>
<evidence type="ECO:0000313" key="13">
    <source>
        <dbReference type="Proteomes" id="UP000077755"/>
    </source>
</evidence>
<feature type="region of interest" description="Disordered" evidence="9">
    <location>
        <begin position="333"/>
        <end position="360"/>
    </location>
</feature>
<comment type="similarity">
    <text evidence="2 8">Belongs to the DHHC palmitoyltransferase family.</text>
</comment>
<dbReference type="GO" id="GO:0005783">
    <property type="term" value="C:endoplasmic reticulum"/>
    <property type="evidence" value="ECO:0007669"/>
    <property type="project" value="TreeGrafter"/>
</dbReference>
<feature type="transmembrane region" description="Helical" evidence="8">
    <location>
        <begin position="182"/>
        <end position="205"/>
    </location>
</feature>
<evidence type="ECO:0000256" key="7">
    <source>
        <dbReference type="ARBA" id="ARBA00023315"/>
    </source>
</evidence>
<proteinExistence type="inferred from homology"/>
<dbReference type="GO" id="GO:0006612">
    <property type="term" value="P:protein targeting to membrane"/>
    <property type="evidence" value="ECO:0007669"/>
    <property type="project" value="TreeGrafter"/>
</dbReference>
<comment type="subcellular location">
    <subcellularLocation>
        <location evidence="1">Endomembrane system</location>
        <topology evidence="1">Multi-pass membrane protein</topology>
    </subcellularLocation>
</comment>
<sequence>MYPPSNSRVRLYQVWKGHNKFFCGGRLIFGPDASSVAKTVSLIGIPAIAFCIKTFLNVAKNSPLRGYSVLIVGIVLLLLDLIFLFVTSGSDPGIVPRSSTPPESGTTSTLSMDWLSRSMSGRKVPRTRDEIVNGKTVRLKFCQTCMIYRPPRTSHCSRCNNCVLKFDHHCPWVGQCIGIRNYPYYILFITSSTVLCIYVFTFTLIHVLQEKGSFWMVLARDILSVIILVYCFLSVWFVGGLSVFHLYLMCTNQTTYENFRSRYDNKKNPYNRGILNNLKELFSTKIPPPLVDFRELVLEDESLCTESYRLKGKTYIGTEAVLGKYHGSNVYSSPRSVNLPGDKNNTEGNKEASGRFGTGSISSPLFPGSRLRRSHSFSGVTSVDNARCEDIMFLRVSSAYH</sequence>
<keyword evidence="3 8" id="KW-0808">Transferase</keyword>
<dbReference type="GO" id="GO:0005794">
    <property type="term" value="C:Golgi apparatus"/>
    <property type="evidence" value="ECO:0007669"/>
    <property type="project" value="TreeGrafter"/>
</dbReference>
<dbReference type="KEGG" id="dcr:108217444"/>
<dbReference type="GO" id="GO:0019706">
    <property type="term" value="F:protein-cysteine S-palmitoyltransferase activity"/>
    <property type="evidence" value="ECO:0007669"/>
    <property type="project" value="UniProtKB-EC"/>
</dbReference>
<name>A0A165YJ07_DAUCS</name>
<keyword evidence="13" id="KW-1185">Reference proteome</keyword>
<evidence type="ECO:0000313" key="12">
    <source>
        <dbReference type="EMBL" id="WOG98174.1"/>
    </source>
</evidence>
<evidence type="ECO:0000256" key="8">
    <source>
        <dbReference type="RuleBase" id="RU079119"/>
    </source>
</evidence>
<feature type="transmembrane region" description="Helical" evidence="8">
    <location>
        <begin position="36"/>
        <end position="56"/>
    </location>
</feature>
<dbReference type="EMBL" id="CP093346">
    <property type="protein sequence ID" value="WOG98174.1"/>
    <property type="molecule type" value="Genomic_DNA"/>
</dbReference>
<dbReference type="Proteomes" id="UP000077755">
    <property type="component" value="Chromosome 4"/>
</dbReference>
<dbReference type="OrthoDB" id="4096362at2759"/>
<evidence type="ECO:0000259" key="10">
    <source>
        <dbReference type="Pfam" id="PF01529"/>
    </source>
</evidence>
<dbReference type="EMBL" id="LNRQ01000004">
    <property type="protein sequence ID" value="KZM99126.1"/>
    <property type="molecule type" value="Genomic_DNA"/>
</dbReference>
<evidence type="ECO:0000256" key="6">
    <source>
        <dbReference type="ARBA" id="ARBA00023136"/>
    </source>
</evidence>
<dbReference type="Gramene" id="KZM99126">
    <property type="protein sequence ID" value="KZM99126"/>
    <property type="gene ID" value="DCAR_013512"/>
</dbReference>
<evidence type="ECO:0000256" key="5">
    <source>
        <dbReference type="ARBA" id="ARBA00022989"/>
    </source>
</evidence>
<evidence type="ECO:0000256" key="3">
    <source>
        <dbReference type="ARBA" id="ARBA00022679"/>
    </source>
</evidence>
<accession>A0A165YJ07</accession>
<reference evidence="12" key="2">
    <citation type="submission" date="2022-03" db="EMBL/GenBank/DDBJ databases">
        <title>Draft title - Genomic analysis of global carrot germplasm unveils the trajectory of domestication and the origin of high carotenoid orange carrot.</title>
        <authorList>
            <person name="Iorizzo M."/>
            <person name="Ellison S."/>
            <person name="Senalik D."/>
            <person name="Macko-Podgorni A."/>
            <person name="Grzebelus D."/>
            <person name="Bostan H."/>
            <person name="Rolling W."/>
            <person name="Curaba J."/>
            <person name="Simon P."/>
        </authorList>
    </citation>
    <scope>NUCLEOTIDE SEQUENCE</scope>
    <source>
        <tissue evidence="12">Leaf</tissue>
    </source>
</reference>
<feature type="compositionally biased region" description="Basic and acidic residues" evidence="9">
    <location>
        <begin position="344"/>
        <end position="353"/>
    </location>
</feature>
<evidence type="ECO:0000313" key="11">
    <source>
        <dbReference type="EMBL" id="KZM99126.1"/>
    </source>
</evidence>
<dbReference type="InterPro" id="IPR001594">
    <property type="entry name" value="Palmitoyltrfase_DHHC"/>
</dbReference>
<keyword evidence="7 8" id="KW-0012">Acyltransferase</keyword>
<feature type="domain" description="Palmitoyltransferase DHHC" evidence="10">
    <location>
        <begin position="138"/>
        <end position="260"/>
    </location>
</feature>
<reference evidence="11" key="1">
    <citation type="journal article" date="2016" name="Nat. Genet.">
        <title>A high-quality carrot genome assembly provides new insights into carotenoid accumulation and asterid genome evolution.</title>
        <authorList>
            <person name="Iorizzo M."/>
            <person name="Ellison S."/>
            <person name="Senalik D."/>
            <person name="Zeng P."/>
            <person name="Satapoomin P."/>
            <person name="Huang J."/>
            <person name="Bowman M."/>
            <person name="Iovene M."/>
            <person name="Sanseverino W."/>
            <person name="Cavagnaro P."/>
            <person name="Yildiz M."/>
            <person name="Macko-Podgorni A."/>
            <person name="Moranska E."/>
            <person name="Grzebelus E."/>
            <person name="Grzebelus D."/>
            <person name="Ashrafi H."/>
            <person name="Zheng Z."/>
            <person name="Cheng S."/>
            <person name="Spooner D."/>
            <person name="Van Deynze A."/>
            <person name="Simon P."/>
        </authorList>
    </citation>
    <scope>NUCLEOTIDE SEQUENCE [LARGE SCALE GENOMIC DNA]</scope>
    <source>
        <tissue evidence="11">Leaf</tissue>
    </source>
</reference>
<keyword evidence="4 8" id="KW-0812">Transmembrane</keyword>
<keyword evidence="5 8" id="KW-1133">Transmembrane helix</keyword>
<evidence type="ECO:0000256" key="2">
    <source>
        <dbReference type="ARBA" id="ARBA00008574"/>
    </source>
</evidence>
<feature type="transmembrane region" description="Helical" evidence="8">
    <location>
        <begin position="68"/>
        <end position="86"/>
    </location>
</feature>
<feature type="transmembrane region" description="Helical" evidence="8">
    <location>
        <begin position="225"/>
        <end position="248"/>
    </location>
</feature>
<comment type="catalytic activity">
    <reaction evidence="8">
        <text>L-cysteinyl-[protein] + hexadecanoyl-CoA = S-hexadecanoyl-L-cysteinyl-[protein] + CoA</text>
        <dbReference type="Rhea" id="RHEA:36683"/>
        <dbReference type="Rhea" id="RHEA-COMP:10131"/>
        <dbReference type="Rhea" id="RHEA-COMP:11032"/>
        <dbReference type="ChEBI" id="CHEBI:29950"/>
        <dbReference type="ChEBI" id="CHEBI:57287"/>
        <dbReference type="ChEBI" id="CHEBI:57379"/>
        <dbReference type="ChEBI" id="CHEBI:74151"/>
        <dbReference type="EC" id="2.3.1.225"/>
    </reaction>
</comment>
<protein>
    <recommendedName>
        <fullName evidence="8">S-acyltransferase</fullName>
        <ecNumber evidence="8">2.3.1.225</ecNumber>
    </recommendedName>
    <alternativeName>
        <fullName evidence="8">Palmitoyltransferase</fullName>
    </alternativeName>
</protein>
<gene>
    <name evidence="11" type="ORF">DCAR_013512</name>
    <name evidence="12" type="ORF">DCAR_0417515</name>
</gene>
<evidence type="ECO:0000256" key="9">
    <source>
        <dbReference type="SAM" id="MobiDB-lite"/>
    </source>
</evidence>
<dbReference type="InterPro" id="IPR039859">
    <property type="entry name" value="PFA4/ZDH16/20/ERF2-like"/>
</dbReference>
<dbReference type="AlphaFoldDB" id="A0A165YJ07"/>
<dbReference type="PANTHER" id="PTHR22883:SF391">
    <property type="entry name" value="PROTEIN S-ACYLTRANSFERASE 3-RELATED"/>
    <property type="match status" value="1"/>
</dbReference>
<evidence type="ECO:0000256" key="4">
    <source>
        <dbReference type="ARBA" id="ARBA00022692"/>
    </source>
</evidence>
<comment type="domain">
    <text evidence="8">The DHHC domain is required for palmitoyltransferase activity.</text>
</comment>
<dbReference type="PROSITE" id="PS50216">
    <property type="entry name" value="DHHC"/>
    <property type="match status" value="1"/>
</dbReference>
<dbReference type="EC" id="2.3.1.225" evidence="8"/>
<keyword evidence="6 8" id="KW-0472">Membrane</keyword>
<dbReference type="Pfam" id="PF01529">
    <property type="entry name" value="DHHC"/>
    <property type="match status" value="1"/>
</dbReference>
<evidence type="ECO:0000256" key="1">
    <source>
        <dbReference type="ARBA" id="ARBA00004127"/>
    </source>
</evidence>